<accession>A0AAN6GCZ3</accession>
<proteinExistence type="predicted"/>
<evidence type="ECO:0000256" key="4">
    <source>
        <dbReference type="ARBA" id="ARBA00022771"/>
    </source>
</evidence>
<comment type="subcellular location">
    <subcellularLocation>
        <location evidence="1">Nucleus</location>
    </subcellularLocation>
</comment>
<comment type="caution">
    <text evidence="10">The sequence shown here is derived from an EMBL/GenBank/DDBJ whole genome shotgun (WGS) entry which is preliminary data.</text>
</comment>
<evidence type="ECO:0000256" key="3">
    <source>
        <dbReference type="ARBA" id="ARBA00022737"/>
    </source>
</evidence>
<evidence type="ECO:0000256" key="7">
    <source>
        <dbReference type="PROSITE-ProRule" id="PRU00042"/>
    </source>
</evidence>
<dbReference type="SMART" id="SM00355">
    <property type="entry name" value="ZnF_C2H2"/>
    <property type="match status" value="1"/>
</dbReference>
<dbReference type="InterPro" id="IPR007219">
    <property type="entry name" value="XnlR_reg_dom"/>
</dbReference>
<feature type="region of interest" description="Disordered" evidence="8">
    <location>
        <begin position="463"/>
        <end position="513"/>
    </location>
</feature>
<name>A0AAN6GCZ3_9BASI</name>
<dbReference type="GO" id="GO:0000785">
    <property type="term" value="C:chromatin"/>
    <property type="evidence" value="ECO:0007669"/>
    <property type="project" value="TreeGrafter"/>
</dbReference>
<feature type="compositionally biased region" description="Polar residues" evidence="8">
    <location>
        <begin position="495"/>
        <end position="513"/>
    </location>
</feature>
<protein>
    <recommendedName>
        <fullName evidence="9">C2H2-type domain-containing protein</fullName>
    </recommendedName>
</protein>
<feature type="region of interest" description="Disordered" evidence="8">
    <location>
        <begin position="150"/>
        <end position="193"/>
    </location>
</feature>
<keyword evidence="3" id="KW-0677">Repeat</keyword>
<dbReference type="PROSITE" id="PS50157">
    <property type="entry name" value="ZINC_FINGER_C2H2_2"/>
    <property type="match status" value="1"/>
</dbReference>
<dbReference type="GO" id="GO:0000981">
    <property type="term" value="F:DNA-binding transcription factor activity, RNA polymerase II-specific"/>
    <property type="evidence" value="ECO:0007669"/>
    <property type="project" value="InterPro"/>
</dbReference>
<dbReference type="GO" id="GO:0000978">
    <property type="term" value="F:RNA polymerase II cis-regulatory region sequence-specific DNA binding"/>
    <property type="evidence" value="ECO:0007669"/>
    <property type="project" value="InterPro"/>
</dbReference>
<dbReference type="GO" id="GO:0006351">
    <property type="term" value="P:DNA-templated transcription"/>
    <property type="evidence" value="ECO:0007669"/>
    <property type="project" value="InterPro"/>
</dbReference>
<dbReference type="InterPro" id="IPR036236">
    <property type="entry name" value="Znf_C2H2_sf"/>
</dbReference>
<keyword evidence="6" id="KW-0539">Nucleus</keyword>
<keyword evidence="4 7" id="KW-0863">Zinc-finger</keyword>
<feature type="compositionally biased region" description="Polar residues" evidence="8">
    <location>
        <begin position="158"/>
        <end position="169"/>
    </location>
</feature>
<feature type="domain" description="C2H2-type" evidence="9">
    <location>
        <begin position="27"/>
        <end position="55"/>
    </location>
</feature>
<dbReference type="SUPFAM" id="SSF57667">
    <property type="entry name" value="beta-beta-alpha zinc fingers"/>
    <property type="match status" value="1"/>
</dbReference>
<feature type="compositionally biased region" description="Basic and acidic residues" evidence="8">
    <location>
        <begin position="649"/>
        <end position="660"/>
    </location>
</feature>
<evidence type="ECO:0000256" key="2">
    <source>
        <dbReference type="ARBA" id="ARBA00022723"/>
    </source>
</evidence>
<sequence>MPLSSGFTRFDHLQRHALVHDESAVKLPCPDCGKTFLRHDMLVRHQRSVHDSNNKNSGSSKSKNKNKQAATAAASTSSMSSVDMTEQGPSKKAKPASMGTVRSSGMPARSPSSSRDVSLTLSSTHQPSIIANSTASSQSSLATSHFDLGLSASSSSSTWRDTYVPSQRSSADEVSPTSEKSSSWSSGVLSSSSQHHSNGSSQLFWFSGPQAGATVLGAPSSSQLISLGMGMNMAPAPGVGPFEQQQQQNSIPGGHGAPHTQGGVDVRMSELASVPNLLSTHDMSNGSGSGPHFELAKSRLAGLGQGQQTNTATFVPPPAPSEAPPGLFDRSSLGEMDLSGPSSSATSVTTPVSSASSTYSFPAYNLTASFPSLPNARAGGMGAGAGAGAAWNGVGAGVMPEANAVLPMRFGGGAGSGTPTVPSQLIRQASEGMMGAGMGMGMGMGAATPGMWMAGWQFPRSMDMPVSAPPVPQSSAQGQPQRTTTGGVWKEDASATPSAASTLVANNKTESEQAQQLQYKEGQSHPQQKEAVAGSALPGQSNAIRPLLAPVALLPQPQAQTVAHLQLQLQHHGSTQPRLEVSEQSWPLNDAHTGMAVKGGLNLPFEPASPPQEMTVWPPLLGPVNGSTLETHHQPGPNETNGANGGSHDGSDGKVSGHDTEHAAARAWLAVQADVVARDSPHLVLSNDTHRQLLELLHAVPGLSDSPLFIPPHISVLLSLFFHHFNRLIPLLHEPTFRPDDVCPALLAACVAMGSYFVPVQAADGAVAMLGVQIADKLWAAVVSLDEFHPQRITLELLQSLIILDAYGTFCASRHLHELVDCFHPLIVTFARRNALFDSSPASSRRAHGQADPARAEAETSEQSISDHGDDQEGWRTWIEHEEKIRAAHVIYALDVLHAALFGHKPALGGALPRSLSLPADDGLWRARTAQAWAQARGEERRSEDAEEKEQSATMLPVADEDAAYKGDETPSTRDSSAQKNGDKADILAARLQERPRFGAALKACFAEHSGASGADGEANIPNGSTPTQSKTIEDPFVRLLLFIGLVGMAYDLNHHSGLLLDRLDGGTSLQTLKEKVFGAMARWSAISDQLTTASESDDLETTAALKTSIHIAGKLTMHADIIVLQIACEVNPLLGQYISAAVLASSRVAVREWSAKPEARTAALAALQGLRLLVADDTRSEIPFDCGLVKDRVCYLCCIVLFACTRMDELNTTKKTATMQPREAVKLHEEALNFLASTEPWTTERGFEVDEVRRHLGGILCLVRARLAVARWELSREADATLGRLLRHLDDEDGGDDA</sequence>
<dbReference type="PANTHER" id="PTHR40626">
    <property type="entry name" value="MIP31509P"/>
    <property type="match status" value="1"/>
</dbReference>
<feature type="region of interest" description="Disordered" evidence="8">
    <location>
        <begin position="45"/>
        <end position="122"/>
    </location>
</feature>
<evidence type="ECO:0000313" key="10">
    <source>
        <dbReference type="EMBL" id="KAK0530079.1"/>
    </source>
</evidence>
<feature type="region of interest" description="Disordered" evidence="8">
    <location>
        <begin position="310"/>
        <end position="354"/>
    </location>
</feature>
<dbReference type="Gene3D" id="3.30.160.60">
    <property type="entry name" value="Classic Zinc Finger"/>
    <property type="match status" value="1"/>
</dbReference>
<evidence type="ECO:0000256" key="5">
    <source>
        <dbReference type="ARBA" id="ARBA00022833"/>
    </source>
</evidence>
<feature type="compositionally biased region" description="Low complexity" evidence="8">
    <location>
        <begin position="341"/>
        <end position="354"/>
    </location>
</feature>
<dbReference type="CDD" id="cd12148">
    <property type="entry name" value="fungal_TF_MHR"/>
    <property type="match status" value="1"/>
</dbReference>
<gene>
    <name evidence="10" type="ORF">OC842_004044</name>
</gene>
<evidence type="ECO:0000256" key="6">
    <source>
        <dbReference type="ARBA" id="ARBA00023242"/>
    </source>
</evidence>
<feature type="compositionally biased region" description="Low complexity" evidence="8">
    <location>
        <begin position="102"/>
        <end position="122"/>
    </location>
</feature>
<dbReference type="GO" id="GO:0008270">
    <property type="term" value="F:zinc ion binding"/>
    <property type="evidence" value="ECO:0007669"/>
    <property type="project" value="UniProtKB-KW"/>
</dbReference>
<evidence type="ECO:0000256" key="1">
    <source>
        <dbReference type="ARBA" id="ARBA00004123"/>
    </source>
</evidence>
<dbReference type="PROSITE" id="PS00028">
    <property type="entry name" value="ZINC_FINGER_C2H2_1"/>
    <property type="match status" value="1"/>
</dbReference>
<feature type="compositionally biased region" description="Low complexity" evidence="8">
    <location>
        <begin position="175"/>
        <end position="193"/>
    </location>
</feature>
<reference evidence="10" key="1">
    <citation type="journal article" date="2023" name="PhytoFront">
        <title>Draft Genome Resources of Seven Strains of Tilletia horrida, Causal Agent of Kernel Smut of Rice.</title>
        <authorList>
            <person name="Khanal S."/>
            <person name="Antony Babu S."/>
            <person name="Zhou X.G."/>
        </authorList>
    </citation>
    <scope>NUCLEOTIDE SEQUENCE</scope>
    <source>
        <strain evidence="10">TX3</strain>
    </source>
</reference>
<dbReference type="Proteomes" id="UP001176521">
    <property type="component" value="Unassembled WGS sequence"/>
</dbReference>
<dbReference type="Pfam" id="PF04082">
    <property type="entry name" value="Fungal_trans"/>
    <property type="match status" value="1"/>
</dbReference>
<evidence type="ECO:0000313" key="11">
    <source>
        <dbReference type="Proteomes" id="UP001176521"/>
    </source>
</evidence>
<keyword evidence="2" id="KW-0479">Metal-binding</keyword>
<keyword evidence="5" id="KW-0862">Zinc</keyword>
<dbReference type="EMBL" id="JAPDMQ010000225">
    <property type="protein sequence ID" value="KAK0530079.1"/>
    <property type="molecule type" value="Genomic_DNA"/>
</dbReference>
<feature type="region of interest" description="Disordered" evidence="8">
    <location>
        <begin position="623"/>
        <end position="660"/>
    </location>
</feature>
<dbReference type="GO" id="GO:0005634">
    <property type="term" value="C:nucleus"/>
    <property type="evidence" value="ECO:0007669"/>
    <property type="project" value="UniProtKB-SubCell"/>
</dbReference>
<feature type="compositionally biased region" description="Low complexity" evidence="8">
    <location>
        <begin position="54"/>
        <end position="81"/>
    </location>
</feature>
<dbReference type="PANTHER" id="PTHR40626:SF14">
    <property type="entry name" value="C2H2 TYPE ZINC FINGER DOMAIN PROTEIN (AFU_ORTHOLOGUE AFUA_1G02360)"/>
    <property type="match status" value="1"/>
</dbReference>
<dbReference type="InterPro" id="IPR013087">
    <property type="entry name" value="Znf_C2H2_type"/>
</dbReference>
<evidence type="ECO:0000256" key="8">
    <source>
        <dbReference type="SAM" id="MobiDB-lite"/>
    </source>
</evidence>
<evidence type="ECO:0000259" key="9">
    <source>
        <dbReference type="PROSITE" id="PS50157"/>
    </source>
</evidence>
<feature type="compositionally biased region" description="Basic and acidic residues" evidence="8">
    <location>
        <begin position="963"/>
        <end position="972"/>
    </location>
</feature>
<feature type="region of interest" description="Disordered" evidence="8">
    <location>
        <begin position="840"/>
        <end position="872"/>
    </location>
</feature>
<feature type="region of interest" description="Disordered" evidence="8">
    <location>
        <begin position="935"/>
        <end position="983"/>
    </location>
</feature>
<keyword evidence="11" id="KW-1185">Reference proteome</keyword>
<dbReference type="InterPro" id="IPR051059">
    <property type="entry name" value="VerF-like"/>
</dbReference>
<organism evidence="10 11">
    <name type="scientific">Tilletia horrida</name>
    <dbReference type="NCBI Taxonomy" id="155126"/>
    <lineage>
        <taxon>Eukaryota</taxon>
        <taxon>Fungi</taxon>
        <taxon>Dikarya</taxon>
        <taxon>Basidiomycota</taxon>
        <taxon>Ustilaginomycotina</taxon>
        <taxon>Exobasidiomycetes</taxon>
        <taxon>Tilletiales</taxon>
        <taxon>Tilletiaceae</taxon>
        <taxon>Tilletia</taxon>
    </lineage>
</organism>